<dbReference type="EMBL" id="JACHVY010000001">
    <property type="protein sequence ID" value="MBB2901342.1"/>
    <property type="molecule type" value="Genomic_DNA"/>
</dbReference>
<dbReference type="Pfam" id="PF04307">
    <property type="entry name" value="YdjM"/>
    <property type="match status" value="1"/>
</dbReference>
<sequence length="236" mass="24475">MMGPAHAASGLAAGALTLGLATRFGVDAPLEQLAWVVAWGGFAYLPDLDQRGSTAGSVWGPPTRLLSRAVGFLARRHRGGTHDVVVAPVAFGALAAVAANWPWSALVVLALGIGLALHAISQLIPGGTEKTALGNLALSFLGAWWLTHQGVVLPWLPVAVAGGVVTHIAGDALTTDGVPVPFTTWLRKKPATVGLRLFRAGRGPEPFLQFLVFPALTLLGLVQHVGPVRDLLAPLV</sequence>
<name>A0A7W4TLZ3_KINRA</name>
<evidence type="ECO:0000313" key="2">
    <source>
        <dbReference type="Proteomes" id="UP000533269"/>
    </source>
</evidence>
<organism evidence="1 2">
    <name type="scientific">Kineococcus radiotolerans</name>
    <dbReference type="NCBI Taxonomy" id="131568"/>
    <lineage>
        <taxon>Bacteria</taxon>
        <taxon>Bacillati</taxon>
        <taxon>Actinomycetota</taxon>
        <taxon>Actinomycetes</taxon>
        <taxon>Kineosporiales</taxon>
        <taxon>Kineosporiaceae</taxon>
        <taxon>Kineococcus</taxon>
    </lineage>
</organism>
<dbReference type="Proteomes" id="UP000533269">
    <property type="component" value="Unassembled WGS sequence"/>
</dbReference>
<proteinExistence type="predicted"/>
<comment type="caution">
    <text evidence="1">The sequence shown here is derived from an EMBL/GenBank/DDBJ whole genome shotgun (WGS) entry which is preliminary data.</text>
</comment>
<evidence type="ECO:0000313" key="1">
    <source>
        <dbReference type="EMBL" id="MBB2901342.1"/>
    </source>
</evidence>
<gene>
    <name evidence="1" type="ORF">FHR75_002130</name>
</gene>
<keyword evidence="1" id="KW-0378">Hydrolase</keyword>
<dbReference type="OMA" id="GHRWGTH"/>
<accession>A0A7W4TLZ3</accession>
<dbReference type="GO" id="GO:0016787">
    <property type="term" value="F:hydrolase activity"/>
    <property type="evidence" value="ECO:0007669"/>
    <property type="project" value="UniProtKB-KW"/>
</dbReference>
<reference evidence="1 2" key="1">
    <citation type="submission" date="2020-08" db="EMBL/GenBank/DDBJ databases">
        <title>The Agave Microbiome: Exploring the role of microbial communities in plant adaptations to desert environments.</title>
        <authorList>
            <person name="Partida-Martinez L.P."/>
        </authorList>
    </citation>
    <scope>NUCLEOTIDE SEQUENCE [LARGE SCALE GENOMIC DNA]</scope>
    <source>
        <strain evidence="1 2">AS2.23</strain>
    </source>
</reference>
<dbReference type="InterPro" id="IPR007404">
    <property type="entry name" value="YdjM-like"/>
</dbReference>
<reference evidence="1 2" key="2">
    <citation type="submission" date="2020-08" db="EMBL/GenBank/DDBJ databases">
        <authorList>
            <person name="Partida-Martinez L."/>
            <person name="Huntemann M."/>
            <person name="Clum A."/>
            <person name="Wang J."/>
            <person name="Palaniappan K."/>
            <person name="Ritter S."/>
            <person name="Chen I.-M."/>
            <person name="Stamatis D."/>
            <person name="Reddy T."/>
            <person name="O'Malley R."/>
            <person name="Daum C."/>
            <person name="Shapiro N."/>
            <person name="Ivanova N."/>
            <person name="Kyrpides N."/>
            <person name="Woyke T."/>
        </authorList>
    </citation>
    <scope>NUCLEOTIDE SEQUENCE [LARGE SCALE GENOMIC DNA]</scope>
    <source>
        <strain evidence="1 2">AS2.23</strain>
    </source>
</reference>
<protein>
    <submittedName>
        <fullName evidence="1">Membrane-bound metal-dependent hydrolase YbcI (DUF457 family)</fullName>
    </submittedName>
</protein>
<dbReference type="RefSeq" id="WP_012085657.1">
    <property type="nucleotide sequence ID" value="NZ_JACHVY010000001.1"/>
</dbReference>
<dbReference type="AlphaFoldDB" id="A0A7W4TLZ3"/>